<keyword evidence="4" id="KW-1185">Reference proteome</keyword>
<keyword evidence="3" id="KW-0489">Methyltransferase</keyword>
<dbReference type="Pfam" id="PF03819">
    <property type="entry name" value="MazG"/>
    <property type="match status" value="1"/>
</dbReference>
<feature type="domain" description="NTP pyrophosphohydrolase MazG-like" evidence="2">
    <location>
        <begin position="71"/>
        <end position="153"/>
    </location>
</feature>
<reference evidence="3 4" key="1">
    <citation type="submission" date="2023-07" db="EMBL/GenBank/DDBJ databases">
        <title>Comparative genomics of wheat-associated soil bacteria to identify genetic determinants of phenazine resistance.</title>
        <authorList>
            <person name="Mouncey N."/>
        </authorList>
    </citation>
    <scope>NUCLEOTIDE SEQUENCE [LARGE SCALE GENOMIC DNA]</scope>
    <source>
        <strain evidence="3 4">W1I3</strain>
    </source>
</reference>
<dbReference type="InterPro" id="IPR011551">
    <property type="entry name" value="NTP_PyrPHydrolase_MazG"/>
</dbReference>
<dbReference type="EMBL" id="JAUSXB010000001">
    <property type="protein sequence ID" value="MDQ0676251.1"/>
    <property type="molecule type" value="Genomic_DNA"/>
</dbReference>
<feature type="region of interest" description="Disordered" evidence="1">
    <location>
        <begin position="1"/>
        <end position="24"/>
    </location>
</feature>
<dbReference type="Proteomes" id="UP001236806">
    <property type="component" value="Unassembled WGS sequence"/>
</dbReference>
<dbReference type="Gene3D" id="1.10.287.1080">
    <property type="entry name" value="MazG-like"/>
    <property type="match status" value="2"/>
</dbReference>
<protein>
    <submittedName>
        <fullName evidence="3">Uncharacterized protein YabN with tetrapyrrole methylase and pyrophosphatase domain</fullName>
    </submittedName>
</protein>
<accession>A0ABU0PSP3</accession>
<dbReference type="PANTHER" id="PTHR30522:SF0">
    <property type="entry name" value="NUCLEOSIDE TRIPHOSPHATE PYROPHOSPHOHYDROLASE"/>
    <property type="match status" value="1"/>
</dbReference>
<dbReference type="GO" id="GO:0032259">
    <property type="term" value="P:methylation"/>
    <property type="evidence" value="ECO:0007669"/>
    <property type="project" value="UniProtKB-KW"/>
</dbReference>
<dbReference type="SUPFAM" id="SSF101386">
    <property type="entry name" value="all-alpha NTP pyrophosphatases"/>
    <property type="match status" value="1"/>
</dbReference>
<comment type="caution">
    <text evidence="3">The sequence shown here is derived from an EMBL/GenBank/DDBJ whole genome shotgun (WGS) entry which is preliminary data.</text>
</comment>
<evidence type="ECO:0000313" key="4">
    <source>
        <dbReference type="Proteomes" id="UP001236806"/>
    </source>
</evidence>
<sequence>MANDQDAGSSPAGELRNGPTAAGVPGRACELGELRNGPTAAGVPGRACELGELLGTIAALRKHCPWTGALTHESLVEYLLEEAYEVAETIEAGTAGATMGEAHFDAELQGELGDVLLQVVLHARLAEERGAFNFDDVARGLNAKMVRRNPHVFRPDGSLQDSFPATVDEIVQKWDSVKRAERPERQDPFAGIPVALPALARAQKSIDRAARATPVVGSVATGEAQPPAETGPFASEEELGEVLLAVVRSAHAGGYDAERALRGAVRNYQQHHPLG</sequence>
<keyword evidence="3" id="KW-0808">Transferase</keyword>
<evidence type="ECO:0000313" key="3">
    <source>
        <dbReference type="EMBL" id="MDQ0676251.1"/>
    </source>
</evidence>
<gene>
    <name evidence="3" type="ORF">QFZ36_003812</name>
</gene>
<proteinExistence type="predicted"/>
<dbReference type="InterPro" id="IPR048015">
    <property type="entry name" value="NTP-PPase_MazG-like_N"/>
</dbReference>
<organism evidence="3 4">
    <name type="scientific">Pseudarthrobacter siccitolerans</name>
    <dbReference type="NCBI Taxonomy" id="861266"/>
    <lineage>
        <taxon>Bacteria</taxon>
        <taxon>Bacillati</taxon>
        <taxon>Actinomycetota</taxon>
        <taxon>Actinomycetes</taxon>
        <taxon>Micrococcales</taxon>
        <taxon>Micrococcaceae</taxon>
        <taxon>Pseudarthrobacter</taxon>
    </lineage>
</organism>
<dbReference type="GO" id="GO:0008168">
    <property type="term" value="F:methyltransferase activity"/>
    <property type="evidence" value="ECO:0007669"/>
    <property type="project" value="UniProtKB-KW"/>
</dbReference>
<evidence type="ECO:0000259" key="2">
    <source>
        <dbReference type="Pfam" id="PF03819"/>
    </source>
</evidence>
<dbReference type="PANTHER" id="PTHR30522">
    <property type="entry name" value="NUCLEOSIDE TRIPHOSPHATE PYROPHOSPHOHYDROLASE"/>
    <property type="match status" value="1"/>
</dbReference>
<evidence type="ECO:0000256" key="1">
    <source>
        <dbReference type="SAM" id="MobiDB-lite"/>
    </source>
</evidence>
<name>A0ABU0PSP3_9MICC</name>
<dbReference type="CDD" id="cd11528">
    <property type="entry name" value="NTP-PPase_MazG_Nterm"/>
    <property type="match status" value="1"/>
</dbReference>
<dbReference type="InterPro" id="IPR004518">
    <property type="entry name" value="MazG-like_dom"/>
</dbReference>